<dbReference type="GO" id="GO:0006367">
    <property type="term" value="P:transcription initiation at RNA polymerase II promoter"/>
    <property type="evidence" value="ECO:0007669"/>
    <property type="project" value="InterPro"/>
</dbReference>
<sequence length="500" mass="54371">MAVMASREVVQNGAAVKRSARALDSSDPNEVPACLKKLVRTIVRSFYSREHSLIMDLLVRNTIMKEDDLCERLRFEKKQLRQYLHTLKTDQFIKSKLQLETDADGKTAKIIHYFIDYKLFVNVVKYRLDQMQRRLDAEQRQSTSRALFKCLSCNSSYTDLEVDRLFDFTVGKLVCVYCRADVQEEEDNAQRSDARALVAKFHQQVREPLDDMLKECDRVHLSSSILEPEIRALEPLPGQSASETTNQDLSGFDKGSWANDGKRGTSALTPIESTVTIVLGGQQSSLTSVPKERPVWMLESTINEGLGAGLGELDRGGGGTSSAGDSAVSSANTDPITQTLAPGRVPTALHSTPDSTDNTSTAGSSSSQQTAGSSAASSIMQLLIVHERRGLGSHGPKSSLNRTSSSSTNVKTSSSSSAGASFTKNGQSGEAGKREEKSASGVGSLSATSAGGSADYNVTVNGKRIPYTEITPAMVRTMNSEERNDYIRVGKKFHSDVIFD</sequence>
<dbReference type="GO" id="GO:0005673">
    <property type="term" value="C:transcription factor TFIIE complex"/>
    <property type="evidence" value="ECO:0007669"/>
    <property type="project" value="TreeGrafter"/>
</dbReference>
<dbReference type="PANTHER" id="PTHR13097">
    <property type="entry name" value="TRANSCRIPTION INITIATION FACTOR IIE, ALPHA SUBUNIT"/>
    <property type="match status" value="1"/>
</dbReference>
<dbReference type="AlphaFoldDB" id="A0A0X3NHW7"/>
<proteinExistence type="inferred from homology"/>
<dbReference type="PANTHER" id="PTHR13097:SF7">
    <property type="entry name" value="GENERAL TRANSCRIPTION FACTOR IIE SUBUNIT 1"/>
    <property type="match status" value="1"/>
</dbReference>
<evidence type="ECO:0000259" key="5">
    <source>
        <dbReference type="PROSITE" id="PS51344"/>
    </source>
</evidence>
<evidence type="ECO:0000256" key="2">
    <source>
        <dbReference type="ARBA" id="ARBA00023015"/>
    </source>
</evidence>
<dbReference type="SUPFAM" id="SSF57783">
    <property type="entry name" value="Zinc beta-ribbon"/>
    <property type="match status" value="1"/>
</dbReference>
<comment type="similarity">
    <text evidence="1">Belongs to the TFIIE alpha subunit family.</text>
</comment>
<feature type="region of interest" description="Disordered" evidence="4">
    <location>
        <begin position="308"/>
        <end position="375"/>
    </location>
</feature>
<feature type="region of interest" description="Disordered" evidence="4">
    <location>
        <begin position="237"/>
        <end position="266"/>
    </location>
</feature>
<feature type="domain" description="HTH TFE/IIEalpha-type" evidence="5">
    <location>
        <begin position="35"/>
        <end position="125"/>
    </location>
</feature>
<protein>
    <recommendedName>
        <fullName evidence="5">HTH TFE/IIEalpha-type domain-containing protein</fullName>
    </recommendedName>
</protein>
<dbReference type="Gene3D" id="3.30.40.10">
    <property type="entry name" value="Zinc/RING finger domain, C3HC4 (zinc finger)"/>
    <property type="match status" value="1"/>
</dbReference>
<dbReference type="InterPro" id="IPR002853">
    <property type="entry name" value="TFIIE_asu"/>
</dbReference>
<evidence type="ECO:0000256" key="1">
    <source>
        <dbReference type="ARBA" id="ARBA00008947"/>
    </source>
</evidence>
<evidence type="ECO:0000313" key="6">
    <source>
        <dbReference type="EMBL" id="JAP39013.1"/>
    </source>
</evidence>
<dbReference type="InterPro" id="IPR039997">
    <property type="entry name" value="TFE"/>
</dbReference>
<dbReference type="Pfam" id="PF11521">
    <property type="entry name" value="TFIIE-A_C"/>
    <property type="match status" value="1"/>
</dbReference>
<accession>A0A0X3NHW7</accession>
<dbReference type="EMBL" id="GEEE01024212">
    <property type="protein sequence ID" value="JAP39013.1"/>
    <property type="molecule type" value="Transcribed_RNA"/>
</dbReference>
<keyword evidence="3" id="KW-0804">Transcription</keyword>
<name>A0A0X3NHW7_SCHSO</name>
<organism evidence="6">
    <name type="scientific">Schistocephalus solidus</name>
    <name type="common">Tapeworm</name>
    <dbReference type="NCBI Taxonomy" id="70667"/>
    <lineage>
        <taxon>Eukaryota</taxon>
        <taxon>Metazoa</taxon>
        <taxon>Spiralia</taxon>
        <taxon>Lophotrochozoa</taxon>
        <taxon>Platyhelminthes</taxon>
        <taxon>Cestoda</taxon>
        <taxon>Eucestoda</taxon>
        <taxon>Diphyllobothriidea</taxon>
        <taxon>Diphyllobothriidae</taxon>
        <taxon>Schistocephalus</taxon>
    </lineage>
</organism>
<dbReference type="InterPro" id="IPR024550">
    <property type="entry name" value="TFIIEa/SarR/Rpc3_HTH_dom"/>
</dbReference>
<dbReference type="PROSITE" id="PS51344">
    <property type="entry name" value="HTH_TFE_IIE"/>
    <property type="match status" value="1"/>
</dbReference>
<keyword evidence="2" id="KW-0805">Transcription regulation</keyword>
<feature type="compositionally biased region" description="Low complexity" evidence="4">
    <location>
        <begin position="354"/>
        <end position="375"/>
    </location>
</feature>
<gene>
    <name evidence="6" type="ORF">TR87241</name>
</gene>
<dbReference type="Gene3D" id="6.10.140.1250">
    <property type="match status" value="1"/>
</dbReference>
<feature type="compositionally biased region" description="Polar residues" evidence="4">
    <location>
        <begin position="418"/>
        <end position="428"/>
    </location>
</feature>
<dbReference type="InterPro" id="IPR013083">
    <property type="entry name" value="Znf_RING/FYVE/PHD"/>
</dbReference>
<dbReference type="InterPro" id="IPR021600">
    <property type="entry name" value="TFIIE_asu_C"/>
</dbReference>
<feature type="compositionally biased region" description="Low complexity" evidence="4">
    <location>
        <begin position="439"/>
        <end position="454"/>
    </location>
</feature>
<feature type="compositionally biased region" description="Gly residues" evidence="4">
    <location>
        <begin position="308"/>
        <end position="321"/>
    </location>
</feature>
<dbReference type="SMART" id="SM00531">
    <property type="entry name" value="TFIIE"/>
    <property type="match status" value="1"/>
</dbReference>
<feature type="compositionally biased region" description="Low complexity" evidence="4">
    <location>
        <begin position="398"/>
        <end position="417"/>
    </location>
</feature>
<feature type="region of interest" description="Disordered" evidence="4">
    <location>
        <begin position="390"/>
        <end position="458"/>
    </location>
</feature>
<reference evidence="6" key="1">
    <citation type="submission" date="2016-01" db="EMBL/GenBank/DDBJ databases">
        <title>Reference transcriptome for the parasite Schistocephalus solidus: insights into the molecular evolution of parasitism.</title>
        <authorList>
            <person name="Hebert F.O."/>
            <person name="Grambauer S."/>
            <person name="Barber I."/>
            <person name="Landry C.R."/>
            <person name="Aubin-Horth N."/>
        </authorList>
    </citation>
    <scope>NUCLEOTIDE SEQUENCE</scope>
</reference>
<dbReference type="InterPro" id="IPR017919">
    <property type="entry name" value="TFIIE/TFIIEa_HTH"/>
</dbReference>
<feature type="compositionally biased region" description="Low complexity" evidence="4">
    <location>
        <begin position="322"/>
        <end position="331"/>
    </location>
</feature>
<evidence type="ECO:0000256" key="4">
    <source>
        <dbReference type="SAM" id="MobiDB-lite"/>
    </source>
</evidence>
<dbReference type="Pfam" id="PF02002">
    <property type="entry name" value="TFIIE_alpha"/>
    <property type="match status" value="1"/>
</dbReference>
<feature type="compositionally biased region" description="Polar residues" evidence="4">
    <location>
        <begin position="239"/>
        <end position="249"/>
    </location>
</feature>
<evidence type="ECO:0000256" key="3">
    <source>
        <dbReference type="ARBA" id="ARBA00023163"/>
    </source>
</evidence>